<dbReference type="EMBL" id="VEVO01000005">
    <property type="protein sequence ID" value="KAF0042217.1"/>
    <property type="molecule type" value="Genomic_DNA"/>
</dbReference>
<sequence>MSFAPCKSSKALQIYSRGENASCCGIVATGRAGSWNGTDHSDTGNDTILLLLGARKQLTTDLSKQLSNQLISNHIGENRSSLMQACFVQPFLSIIANFFTIAPLQPPPGSSASVVAAAAAAAAAASGTPQSLKLTYPETLDRIKEEFQFLQTQYHRTDDRTDKLKIEQNKYLMDVDTKD</sequence>
<organism evidence="2 3">
    <name type="scientific">Scophthalmus maximus</name>
    <name type="common">Turbot</name>
    <name type="synonym">Psetta maxima</name>
    <dbReference type="NCBI Taxonomy" id="52904"/>
    <lineage>
        <taxon>Eukaryota</taxon>
        <taxon>Metazoa</taxon>
        <taxon>Chordata</taxon>
        <taxon>Craniata</taxon>
        <taxon>Vertebrata</taxon>
        <taxon>Euteleostomi</taxon>
        <taxon>Actinopterygii</taxon>
        <taxon>Neopterygii</taxon>
        <taxon>Teleostei</taxon>
        <taxon>Neoteleostei</taxon>
        <taxon>Acanthomorphata</taxon>
        <taxon>Carangaria</taxon>
        <taxon>Pleuronectiformes</taxon>
        <taxon>Pleuronectoidei</taxon>
        <taxon>Scophthalmidae</taxon>
        <taxon>Scophthalmus</taxon>
    </lineage>
</organism>
<dbReference type="Pfam" id="PF03920">
    <property type="entry name" value="TLE_N"/>
    <property type="match status" value="1"/>
</dbReference>
<dbReference type="AlphaFoldDB" id="A0A6A4T7E6"/>
<reference evidence="2 3" key="1">
    <citation type="submission" date="2019-06" db="EMBL/GenBank/DDBJ databases">
        <title>Draft genomes of female and male turbot (Scophthalmus maximus).</title>
        <authorList>
            <person name="Xu H."/>
            <person name="Xu X.-W."/>
            <person name="Shao C."/>
            <person name="Chen S."/>
        </authorList>
    </citation>
    <scope>NUCLEOTIDE SEQUENCE [LARGE SCALE GENOMIC DNA]</scope>
    <source>
        <strain evidence="2">Ysfricsl-2016a</strain>
        <tissue evidence="2">Blood</tissue>
    </source>
</reference>
<comment type="caution">
    <text evidence="2">The sequence shown here is derived from an EMBL/GenBank/DDBJ whole genome shotgun (WGS) entry which is preliminary data.</text>
</comment>
<proteinExistence type="predicted"/>
<evidence type="ECO:0000313" key="2">
    <source>
        <dbReference type="EMBL" id="KAF0042217.1"/>
    </source>
</evidence>
<dbReference type="InterPro" id="IPR005617">
    <property type="entry name" value="Groucho/TLE_N"/>
</dbReference>
<evidence type="ECO:0000313" key="3">
    <source>
        <dbReference type="Proteomes" id="UP000438429"/>
    </source>
</evidence>
<evidence type="ECO:0000259" key="1">
    <source>
        <dbReference type="Pfam" id="PF03920"/>
    </source>
</evidence>
<gene>
    <name evidence="2" type="ORF">F2P81_005749</name>
</gene>
<accession>A0A6A4T7E6</accession>
<feature type="domain" description="Groucho/TLE N-terminal Q-rich" evidence="1">
    <location>
        <begin position="132"/>
        <end position="168"/>
    </location>
</feature>
<name>A0A6A4T7E6_SCOMX</name>
<dbReference type="Proteomes" id="UP000438429">
    <property type="component" value="Unassembled WGS sequence"/>
</dbReference>
<protein>
    <recommendedName>
        <fullName evidence="1">Groucho/TLE N-terminal Q-rich domain-containing protein</fullName>
    </recommendedName>
</protein>